<sequence length="349" mass="39447">MGTSSRVREAIKKIVFGETLVPQEFTLGLPDPQTEISVWLDCAGVLTDVTERHSIVCAAPMVVCVGFNSEQLPDKHNLSQVKLRLRREDGAKQILGELVLIQKSVVSKDQSHFVLFEPHSSRNFCLSRMRLGTHYLLHAYRQRKHDNTNGIVMTFLERRATMVMFIRPHPIVLGSVGNKDSGNIFPMNLFGNLGEGYFGFALRADRIAGELVEDAGRIAISTMPLSQGSMAYRLAKNHTKPLIDWNQLPFSVKPSPEFSIPIPEFTVRVRELKIEKITKVGSHRFFLAKMIRDETLSEAPAFCSIHGFYQSWRLKQIQERRKELESSLAIDALSKLGRSQSPTIKDTQQ</sequence>
<evidence type="ECO:0008006" key="3">
    <source>
        <dbReference type="Google" id="ProtNLM"/>
    </source>
</evidence>
<dbReference type="Gene3D" id="2.30.110.10">
    <property type="entry name" value="Electron Transport, Fmn-binding Protein, Chain A"/>
    <property type="match status" value="1"/>
</dbReference>
<gene>
    <name evidence="1" type="ORF">HDF15_002216</name>
</gene>
<dbReference type="RefSeq" id="WP_184255355.1">
    <property type="nucleotide sequence ID" value="NZ_JACHIO010000008.1"/>
</dbReference>
<comment type="caution">
    <text evidence="1">The sequence shown here is derived from an EMBL/GenBank/DDBJ whole genome shotgun (WGS) entry which is preliminary data.</text>
</comment>
<proteinExistence type="predicted"/>
<reference evidence="1 2" key="1">
    <citation type="submission" date="2020-08" db="EMBL/GenBank/DDBJ databases">
        <title>Genomic Encyclopedia of Type Strains, Phase IV (KMG-V): Genome sequencing to study the core and pangenomes of soil and plant-associated prokaryotes.</title>
        <authorList>
            <person name="Whitman W."/>
        </authorList>
    </citation>
    <scope>NUCLEOTIDE SEQUENCE [LARGE SCALE GENOMIC DNA]</scope>
    <source>
        <strain evidence="1 2">X5P3</strain>
    </source>
</reference>
<evidence type="ECO:0000313" key="2">
    <source>
        <dbReference type="Proteomes" id="UP000584867"/>
    </source>
</evidence>
<dbReference type="Proteomes" id="UP000584867">
    <property type="component" value="Unassembled WGS sequence"/>
</dbReference>
<protein>
    <recommendedName>
        <fullName evidence="3">Flavin reductase domain protein FMN-binding protein</fullName>
    </recommendedName>
</protein>
<dbReference type="EMBL" id="JACHIO010000008">
    <property type="protein sequence ID" value="MBB5063868.1"/>
    <property type="molecule type" value="Genomic_DNA"/>
</dbReference>
<dbReference type="SUPFAM" id="SSF50475">
    <property type="entry name" value="FMN-binding split barrel"/>
    <property type="match status" value="1"/>
</dbReference>
<dbReference type="AlphaFoldDB" id="A0A7W7ZQB2"/>
<dbReference type="InterPro" id="IPR012349">
    <property type="entry name" value="Split_barrel_FMN-bd"/>
</dbReference>
<accession>A0A7W7ZQB2</accession>
<evidence type="ECO:0000313" key="1">
    <source>
        <dbReference type="EMBL" id="MBB5063868.1"/>
    </source>
</evidence>
<organism evidence="1 2">
    <name type="scientific">Granulicella mallensis</name>
    <dbReference type="NCBI Taxonomy" id="940614"/>
    <lineage>
        <taxon>Bacteria</taxon>
        <taxon>Pseudomonadati</taxon>
        <taxon>Acidobacteriota</taxon>
        <taxon>Terriglobia</taxon>
        <taxon>Terriglobales</taxon>
        <taxon>Acidobacteriaceae</taxon>
        <taxon>Granulicella</taxon>
    </lineage>
</organism>
<name>A0A7W7ZQB2_9BACT</name>